<sequence>MFEHELHVHEVAHIVSFLPIDEIIKCRRVNNVWKRGVHSNQVFWKMMYCDYYRIDQYYTLTNDNNCCWLSKLLEITWKIPKKQNDAKDQPYEVNSLEIADNYQSFFKQEDDREDYYCTNTLLLEANRASFKFRKEIPLNVEDILDHYIITIVYDSLTVSGYTPNLFIDKVKAELCENRLGIEMTTEIPLLTFLSCVLKADNYADNFSKLSQYLMPHETVIQYDIGLNVENFTPMISPFELIEVLNVNDVKLSDRHEPLYLSNLEGYIFPSYYNAGGGYTDNLDLKVIVDDSDRRIVNIERTCRRDYY</sequence>
<protein>
    <submittedName>
        <fullName evidence="1">Predicted protein</fullName>
    </submittedName>
</protein>
<dbReference type="RefSeq" id="XP_002679092.1">
    <property type="nucleotide sequence ID" value="XM_002679046.1"/>
</dbReference>
<dbReference type="EMBL" id="GG738859">
    <property type="protein sequence ID" value="EFC46348.1"/>
    <property type="molecule type" value="Genomic_DNA"/>
</dbReference>
<name>D2VA10_NAEGR</name>
<dbReference type="InParanoid" id="D2VA10"/>
<gene>
    <name evidence="1" type="ORF">NAEGRDRAFT_65699</name>
</gene>
<dbReference type="GeneID" id="8859550"/>
<dbReference type="KEGG" id="ngr:NAEGRDRAFT_65699"/>
<dbReference type="VEuPathDB" id="AmoebaDB:NAEGRDRAFT_65699"/>
<proteinExistence type="predicted"/>
<dbReference type="Proteomes" id="UP000006671">
    <property type="component" value="Unassembled WGS sequence"/>
</dbReference>
<organism evidence="2">
    <name type="scientific">Naegleria gruberi</name>
    <name type="common">Amoeba</name>
    <dbReference type="NCBI Taxonomy" id="5762"/>
    <lineage>
        <taxon>Eukaryota</taxon>
        <taxon>Discoba</taxon>
        <taxon>Heterolobosea</taxon>
        <taxon>Tetramitia</taxon>
        <taxon>Eutetramitia</taxon>
        <taxon>Vahlkampfiidae</taxon>
        <taxon>Naegleria</taxon>
    </lineage>
</organism>
<dbReference type="SUPFAM" id="SSF81383">
    <property type="entry name" value="F-box domain"/>
    <property type="match status" value="1"/>
</dbReference>
<reference evidence="1 2" key="1">
    <citation type="journal article" date="2010" name="Cell">
        <title>The genome of Naegleria gruberi illuminates early eukaryotic versatility.</title>
        <authorList>
            <person name="Fritz-Laylin L.K."/>
            <person name="Prochnik S.E."/>
            <person name="Ginger M.L."/>
            <person name="Dacks J.B."/>
            <person name="Carpenter M.L."/>
            <person name="Field M.C."/>
            <person name="Kuo A."/>
            <person name="Paredez A."/>
            <person name="Chapman J."/>
            <person name="Pham J."/>
            <person name="Shu S."/>
            <person name="Neupane R."/>
            <person name="Cipriano M."/>
            <person name="Mancuso J."/>
            <person name="Tu H."/>
            <person name="Salamov A."/>
            <person name="Lindquist E."/>
            <person name="Shapiro H."/>
            <person name="Lucas S."/>
            <person name="Grigoriev I.V."/>
            <person name="Cande W.Z."/>
            <person name="Fulton C."/>
            <person name="Rokhsar D.S."/>
            <person name="Dawson S.C."/>
        </authorList>
    </citation>
    <scope>NUCLEOTIDE SEQUENCE [LARGE SCALE GENOMIC DNA]</scope>
    <source>
        <strain evidence="1 2">NEG-M</strain>
    </source>
</reference>
<dbReference type="InterPro" id="IPR036047">
    <property type="entry name" value="F-box-like_dom_sf"/>
</dbReference>
<dbReference type="AlphaFoldDB" id="D2VA10"/>
<evidence type="ECO:0000313" key="2">
    <source>
        <dbReference type="Proteomes" id="UP000006671"/>
    </source>
</evidence>
<accession>D2VA10</accession>
<evidence type="ECO:0000313" key="1">
    <source>
        <dbReference type="EMBL" id="EFC46348.1"/>
    </source>
</evidence>
<keyword evidence="2" id="KW-1185">Reference proteome</keyword>